<dbReference type="GO" id="GO:0005856">
    <property type="term" value="C:cytoskeleton"/>
    <property type="evidence" value="ECO:0007669"/>
    <property type="project" value="UniProtKB-SubCell"/>
</dbReference>
<comment type="similarity">
    <text evidence="1 2">Belongs to the SCAR/WAVE family.</text>
</comment>
<dbReference type="PANTHER" id="PTHR12902:SF33">
    <property type="entry name" value="PROTEIN SCAR3"/>
    <property type="match status" value="1"/>
</dbReference>
<keyword evidence="2" id="KW-0206">Cytoskeleton</keyword>
<evidence type="ECO:0000313" key="4">
    <source>
        <dbReference type="EMBL" id="KAK6917679.1"/>
    </source>
</evidence>
<comment type="subcellular location">
    <subcellularLocation>
        <location evidence="2">Cytoplasm</location>
        <location evidence="2">Cytoskeleton</location>
    </subcellularLocation>
</comment>
<dbReference type="InterPro" id="IPR028288">
    <property type="entry name" value="SCAR/WAVE_fam"/>
</dbReference>
<feature type="region of interest" description="Disordered" evidence="3">
    <location>
        <begin position="500"/>
        <end position="519"/>
    </location>
</feature>
<proteinExistence type="inferred from homology"/>
<protein>
    <recommendedName>
        <fullName evidence="2">Protein SCAR</fullName>
    </recommendedName>
    <alternativeName>
        <fullName evidence="2">Protein WAVE</fullName>
    </alternativeName>
</protein>
<dbReference type="Gene3D" id="1.20.5.340">
    <property type="match status" value="1"/>
</dbReference>
<comment type="function">
    <text evidence="2">Involved in regulation of actin and microtubule organization. Part of a WAVE complex that activates the Arp2/3 complex.</text>
</comment>
<feature type="compositionally biased region" description="Low complexity" evidence="3">
    <location>
        <begin position="650"/>
        <end position="659"/>
    </location>
</feature>
<gene>
    <name evidence="4" type="ORF">RJ641_018430</name>
</gene>
<organism evidence="4 5">
    <name type="scientific">Dillenia turbinata</name>
    <dbReference type="NCBI Taxonomy" id="194707"/>
    <lineage>
        <taxon>Eukaryota</taxon>
        <taxon>Viridiplantae</taxon>
        <taxon>Streptophyta</taxon>
        <taxon>Embryophyta</taxon>
        <taxon>Tracheophyta</taxon>
        <taxon>Spermatophyta</taxon>
        <taxon>Magnoliopsida</taxon>
        <taxon>eudicotyledons</taxon>
        <taxon>Gunneridae</taxon>
        <taxon>Pentapetalae</taxon>
        <taxon>Dilleniales</taxon>
        <taxon>Dilleniaceae</taxon>
        <taxon>Dillenia</taxon>
    </lineage>
</organism>
<feature type="region of interest" description="Disordered" evidence="3">
    <location>
        <begin position="938"/>
        <end position="963"/>
    </location>
</feature>
<reference evidence="4 5" key="1">
    <citation type="submission" date="2023-12" db="EMBL/GenBank/DDBJ databases">
        <title>A high-quality genome assembly for Dillenia turbinata (Dilleniales).</title>
        <authorList>
            <person name="Chanderbali A."/>
        </authorList>
    </citation>
    <scope>NUCLEOTIDE SEQUENCE [LARGE SCALE GENOMIC DNA]</scope>
    <source>
        <strain evidence="4">LSX21</strain>
        <tissue evidence="4">Leaf</tissue>
    </source>
</reference>
<feature type="region of interest" description="Disordered" evidence="3">
    <location>
        <begin position="182"/>
        <end position="201"/>
    </location>
</feature>
<feature type="compositionally biased region" description="Basic and acidic residues" evidence="3">
    <location>
        <begin position="938"/>
        <end position="952"/>
    </location>
</feature>
<keyword evidence="2" id="KW-0009">Actin-binding</keyword>
<dbReference type="GO" id="GO:0071933">
    <property type="term" value="F:Arp2/3 complex binding"/>
    <property type="evidence" value="ECO:0007669"/>
    <property type="project" value="TreeGrafter"/>
</dbReference>
<name>A0AAN8UNZ4_9MAGN</name>
<feature type="region of interest" description="Disordered" evidence="3">
    <location>
        <begin position="811"/>
        <end position="865"/>
    </location>
</feature>
<evidence type="ECO:0000256" key="3">
    <source>
        <dbReference type="SAM" id="MobiDB-lite"/>
    </source>
</evidence>
<feature type="compositionally biased region" description="Basic residues" evidence="3">
    <location>
        <begin position="184"/>
        <end position="197"/>
    </location>
</feature>
<dbReference type="PANTHER" id="PTHR12902">
    <property type="entry name" value="WASP-1"/>
    <property type="match status" value="1"/>
</dbReference>
<dbReference type="GO" id="GO:2000601">
    <property type="term" value="P:positive regulation of Arp2/3 complex-mediated actin nucleation"/>
    <property type="evidence" value="ECO:0007669"/>
    <property type="project" value="TreeGrafter"/>
</dbReference>
<dbReference type="Proteomes" id="UP001370490">
    <property type="component" value="Unassembled WGS sequence"/>
</dbReference>
<evidence type="ECO:0000313" key="5">
    <source>
        <dbReference type="Proteomes" id="UP001370490"/>
    </source>
</evidence>
<evidence type="ECO:0000256" key="2">
    <source>
        <dbReference type="RuleBase" id="RU367034"/>
    </source>
</evidence>
<dbReference type="GO" id="GO:0034237">
    <property type="term" value="F:protein kinase A regulatory subunit binding"/>
    <property type="evidence" value="ECO:0007669"/>
    <property type="project" value="TreeGrafter"/>
</dbReference>
<keyword evidence="2" id="KW-0963">Cytoplasm</keyword>
<dbReference type="GO" id="GO:0003779">
    <property type="term" value="F:actin binding"/>
    <property type="evidence" value="ECO:0007669"/>
    <property type="project" value="UniProtKB-UniRule"/>
</dbReference>
<feature type="region of interest" description="Disordered" evidence="3">
    <location>
        <begin position="650"/>
        <end position="669"/>
    </location>
</feature>
<evidence type="ECO:0000256" key="1">
    <source>
        <dbReference type="ARBA" id="ARBA00006993"/>
    </source>
</evidence>
<dbReference type="EMBL" id="JBAMMX010000023">
    <property type="protein sequence ID" value="KAK6917679.1"/>
    <property type="molecule type" value="Genomic_DNA"/>
</dbReference>
<dbReference type="GO" id="GO:0030036">
    <property type="term" value="P:actin cytoskeleton organization"/>
    <property type="evidence" value="ECO:0007669"/>
    <property type="project" value="UniProtKB-UniRule"/>
</dbReference>
<comment type="caution">
    <text evidence="4">The sequence shown here is derived from an EMBL/GenBank/DDBJ whole genome shotgun (WGS) entry which is preliminary data.</text>
</comment>
<dbReference type="Gene3D" id="6.10.280.150">
    <property type="match status" value="1"/>
</dbReference>
<keyword evidence="5" id="KW-1185">Reference proteome</keyword>
<dbReference type="AlphaFoldDB" id="A0AAN8UNZ4"/>
<accession>A0AAN8UNZ4</accession>
<sequence length="1096" mass="120489">MPLVRFQVRNEYGLGAAELYREANKEDPKAVLDGVAVAGLVGILRQLGDLAEFAGEVFHGLQEQVAVTASRSQKLLARVQHIESALPSVEKAVLAQRSHLHFAYTSGCDWRVSLKNEQNHFIHGDLPHFIMDTYEECRDPPRLHLLDKFDTGGPGSCLKRYSDLTFFKRASPTSDIVNAEKVKRDRRAHKSKKKRSSQKNGVAICGTSLSSLSGRMLFDCPNPYGQTSPTHTFSSFDTTMKFDMEEQSISHDSRTRLGYVECVFHEGSSLQPQCQRQEPKEMSLSGLYMQRSDSVASVSPEELPVVTDEKFPQSSLLEQTATGSSFFTWDEKAEIMEPMGEYQGKETEIVEPIPMYLFEAEETGTLEPTQYQAKNDVLEMLNSYPVVDNEEVEVVNVDRMNTLSDSRSHLKSTRVEDQIDEIESETENYVDALNTIETESESDFDWQTKREVVFHSSGLDLCNEAAKVQAEEVTASISEFESHSASFDSANKISVDLPDSTSREIQSPGGIHQSVNTSINADSSGGIDLSESARTCYGSKLESETTELPSSTCRVDNLDSPTAHAIVSNSGNSQETPAELSGTQKMTLWTNGGLLGLEPSKPPDTSVLNAVGRDTFPSKRIETYSPSSHMAMPKVDGLLKKLDLSSKSSESVENDLSSVHNSKEDSSLKTDANGHILKQISLASPGVQDPVTSNIKATSTEAIEDNHGSSSGIFALGSMLNGLRRKASLHDEKTDASHLEAGAFASNRTFIERNFVECGLESQVSSGCPSPPLGHMNLSFHPVDGFEVSKLKLKFSDGTNCHDGARETFPSFQLVPEPGTSMHGLSSESDDDTFCRSSPYMSDDGLSHHSDSVSDQWESEESPRSKDHNLYDALCRISLTESISSSHELDGMINGKSSVSHIVKGSYAENGEHHSQNGLPDLASLNLVKFSEQKMAKCSHDQENLHGSKNLKEPTPLPPPLPPLEWRVTRSNELLESKPDAVFDALTHTLNLKHLEAKISVEPKPAPALELDAKEEKAFPLKSKMQDLPNIDGQKQANHATEMRGADQSNDFLHQIRTKSFSLRPTVTAKTINTDAPRNVNVTAILEKANAIRQKG</sequence>